<reference evidence="1 2" key="1">
    <citation type="submission" date="2010-08" db="EMBL/GenBank/DDBJ databases">
        <authorList>
            <person name="Durkin A.S."/>
            <person name="Madupu R."/>
            <person name="Torralba M."/>
            <person name="Gillis M."/>
            <person name="Methe B."/>
            <person name="Sutton G."/>
            <person name="Nelson K.E."/>
        </authorList>
    </citation>
    <scope>NUCLEOTIDE SEQUENCE [LARGE SCALE GENOMIC DNA]</scope>
    <source>
        <strain evidence="1 2">FB035-09AN</strain>
    </source>
</reference>
<proteinExistence type="predicted"/>
<dbReference type="RefSeq" id="WP_004355804.1">
    <property type="nucleotide sequence ID" value="NZ_AEDO01000013.1"/>
</dbReference>
<dbReference type="Proteomes" id="UP000003610">
    <property type="component" value="Unassembled WGS sequence"/>
</dbReference>
<organism evidence="1 2">
    <name type="scientific">Prevotella disiens FB035-09AN</name>
    <dbReference type="NCBI Taxonomy" id="866771"/>
    <lineage>
        <taxon>Bacteria</taxon>
        <taxon>Pseudomonadati</taxon>
        <taxon>Bacteroidota</taxon>
        <taxon>Bacteroidia</taxon>
        <taxon>Bacteroidales</taxon>
        <taxon>Prevotellaceae</taxon>
        <taxon>Prevotella</taxon>
    </lineage>
</organism>
<dbReference type="eggNOG" id="ENOG50335TK">
    <property type="taxonomic scope" value="Bacteria"/>
</dbReference>
<protein>
    <submittedName>
        <fullName evidence="1">Uncharacterized protein</fullName>
    </submittedName>
</protein>
<accession>E1KNZ9</accession>
<comment type="caution">
    <text evidence="1">The sequence shown here is derived from an EMBL/GenBank/DDBJ whole genome shotgun (WGS) entry which is preliminary data.</text>
</comment>
<evidence type="ECO:0000313" key="2">
    <source>
        <dbReference type="Proteomes" id="UP000003610"/>
    </source>
</evidence>
<sequence>MGRSWMNWELEFIKSNLEKLTLEDIAKHLHRSEMSVRLYVLRKRLPYGERVKRNLLLKLLETRFPHPEDFLPTRRFYKEVGIGQRRWWQLYFGREAITGKEYAAVAKYLNVSIGEALESRQLGLFEEE</sequence>
<dbReference type="EMBL" id="AEDO01000013">
    <property type="protein sequence ID" value="EFL46884.1"/>
    <property type="molecule type" value="Genomic_DNA"/>
</dbReference>
<dbReference type="AlphaFoldDB" id="E1KNZ9"/>
<name>E1KNZ9_9BACT</name>
<gene>
    <name evidence="1" type="ORF">HMPREF9296_2535</name>
</gene>
<evidence type="ECO:0000313" key="1">
    <source>
        <dbReference type="EMBL" id="EFL46884.1"/>
    </source>
</evidence>